<organism evidence="3 4">
    <name type="scientific">Cyphellophora attinorum</name>
    <dbReference type="NCBI Taxonomy" id="1664694"/>
    <lineage>
        <taxon>Eukaryota</taxon>
        <taxon>Fungi</taxon>
        <taxon>Dikarya</taxon>
        <taxon>Ascomycota</taxon>
        <taxon>Pezizomycotina</taxon>
        <taxon>Eurotiomycetes</taxon>
        <taxon>Chaetothyriomycetidae</taxon>
        <taxon>Chaetothyriales</taxon>
        <taxon>Cyphellophoraceae</taxon>
        <taxon>Cyphellophora</taxon>
    </lineage>
</organism>
<dbReference type="OrthoDB" id="9977870at2759"/>
<comment type="caution">
    <text evidence="3">The sequence shown here is derived from an EMBL/GenBank/DDBJ whole genome shotgun (WGS) entry which is preliminary data.</text>
</comment>
<reference evidence="3 4" key="1">
    <citation type="submission" date="2015-06" db="EMBL/GenBank/DDBJ databases">
        <title>Draft genome of the ant-associated black yeast Phialophora attae CBS 131958.</title>
        <authorList>
            <person name="Moreno L.F."/>
            <person name="Stielow B.J."/>
            <person name="de Hoog S."/>
            <person name="Vicente V.A."/>
            <person name="Weiss V.A."/>
            <person name="de Vries M."/>
            <person name="Cruz L.M."/>
            <person name="Souza E.M."/>
        </authorList>
    </citation>
    <scope>NUCLEOTIDE SEQUENCE [LARGE SCALE GENOMIC DNA]</scope>
    <source>
        <strain evidence="3 4">CBS 131958</strain>
    </source>
</reference>
<dbReference type="STRING" id="1664694.A0A0N1NZD8"/>
<evidence type="ECO:0000313" key="4">
    <source>
        <dbReference type="Proteomes" id="UP000038010"/>
    </source>
</evidence>
<feature type="region of interest" description="Disordered" evidence="2">
    <location>
        <begin position="464"/>
        <end position="498"/>
    </location>
</feature>
<evidence type="ECO:0000256" key="2">
    <source>
        <dbReference type="SAM" id="MobiDB-lite"/>
    </source>
</evidence>
<dbReference type="EMBL" id="LFJN01000018">
    <property type="protein sequence ID" value="KPI38602.1"/>
    <property type="molecule type" value="Genomic_DNA"/>
</dbReference>
<dbReference type="VEuPathDB" id="FungiDB:AB675_4128"/>
<dbReference type="AlphaFoldDB" id="A0A0N1NZD8"/>
<feature type="compositionally biased region" description="Acidic residues" evidence="2">
    <location>
        <begin position="480"/>
        <end position="489"/>
    </location>
</feature>
<dbReference type="GeneID" id="28736123"/>
<sequence>MSVPTRHGGSEVGENPYENADIDQALSILDSRMRMLLDTRRVIRNFRDSHDDTDRRMALSMAAAVITDGPLIASHIRFEQIATHDHGLALQMQSAENARRPMTLTDRHLPPPGETEPDRDQMIFLARLAGRYISPAACEILLPSDILTTEQQAGNSSSLAAIHECVICGDSKYWYETLLMPCGDEQCVACLQELFTGSYKDESLFPPKCCRQVIPINKHLRLLIGPALLTPYANPASVVLRSVTCVVKSGRVVDAINSMRTVSLSEPRSWWIVMVRVHERKRNVRWRYNEWPTWSASVTHANILVLGGEYRLLETGSFANTVEAAPVHLGSTLQEMDAMTAELVLQLQLEDLEELESQSKGKQKQGNVTDAQVARQLQQEEFQNARIWVADSSLAQSMARAVQADGPVVTQLRQDEAVAQADRNMAMSLAEQRRTSATETNTESAEQLDDQLLARLAKLNMNAAPGEPSQFTATSVAAEVNEDDEEGDQPESSTWAATRRSTSLSVVSVIYELAIAANGIVCDHLMQEFWID</sequence>
<gene>
    <name evidence="3" type="ORF">AB675_4128</name>
</gene>
<proteinExistence type="predicted"/>
<dbReference type="SUPFAM" id="SSF57850">
    <property type="entry name" value="RING/U-box"/>
    <property type="match status" value="1"/>
</dbReference>
<feature type="coiled-coil region" evidence="1">
    <location>
        <begin position="338"/>
        <end position="365"/>
    </location>
</feature>
<keyword evidence="1" id="KW-0175">Coiled coil</keyword>
<accession>A0A0N1NZD8</accession>
<evidence type="ECO:0000256" key="1">
    <source>
        <dbReference type="SAM" id="Coils"/>
    </source>
</evidence>
<evidence type="ECO:0008006" key="5">
    <source>
        <dbReference type="Google" id="ProtNLM"/>
    </source>
</evidence>
<evidence type="ECO:0000313" key="3">
    <source>
        <dbReference type="EMBL" id="KPI38602.1"/>
    </source>
</evidence>
<dbReference type="RefSeq" id="XP_017998565.1">
    <property type="nucleotide sequence ID" value="XM_018144243.1"/>
</dbReference>
<name>A0A0N1NZD8_9EURO</name>
<keyword evidence="4" id="KW-1185">Reference proteome</keyword>
<protein>
    <recommendedName>
        <fullName evidence="5">RING-type domain-containing protein</fullName>
    </recommendedName>
</protein>
<dbReference type="Proteomes" id="UP000038010">
    <property type="component" value="Unassembled WGS sequence"/>
</dbReference>